<keyword evidence="5" id="KW-0408">Iron</keyword>
<reference evidence="11 12" key="1">
    <citation type="journal article" date="2013" name="Int. J. Syst. Evol. Microbiol.">
        <title>Celerinatantimonas yamalensis sp. nov., a cold-adapted diazotrophic bacterium from a cold permafrost brine.</title>
        <authorList>
            <person name="Shcherbakova V."/>
            <person name="Chuvilskaya N."/>
            <person name="Rivkina E."/>
            <person name="Demidov N."/>
            <person name="Uchaeva V."/>
            <person name="Suetin S."/>
            <person name="Suzina N."/>
            <person name="Gilichinsky D."/>
        </authorList>
    </citation>
    <scope>NUCLEOTIDE SEQUENCE [LARGE SCALE GENOMIC DNA]</scope>
    <source>
        <strain evidence="11 12">C7</strain>
    </source>
</reference>
<organism evidence="11 12">
    <name type="scientific">Celerinatantimonas yamalensis</name>
    <dbReference type="NCBI Taxonomy" id="559956"/>
    <lineage>
        <taxon>Bacteria</taxon>
        <taxon>Pseudomonadati</taxon>
        <taxon>Pseudomonadota</taxon>
        <taxon>Gammaproteobacteria</taxon>
        <taxon>Celerinatantimonadaceae</taxon>
        <taxon>Celerinatantimonas</taxon>
    </lineage>
</organism>
<keyword evidence="1" id="KW-0813">Transport</keyword>
<evidence type="ECO:0000256" key="9">
    <source>
        <dbReference type="ARBA" id="ARBA00046332"/>
    </source>
</evidence>
<keyword evidence="12" id="KW-1185">Reference proteome</keyword>
<dbReference type="InterPro" id="IPR052371">
    <property type="entry name" value="BFD-associated_ferredoxin"/>
</dbReference>
<evidence type="ECO:0000256" key="2">
    <source>
        <dbReference type="ARBA" id="ARBA00022714"/>
    </source>
</evidence>
<dbReference type="Gene3D" id="1.10.10.1100">
    <property type="entry name" value="BFD-like [2Fe-2S]-binding domain"/>
    <property type="match status" value="1"/>
</dbReference>
<evidence type="ECO:0000256" key="1">
    <source>
        <dbReference type="ARBA" id="ARBA00022448"/>
    </source>
</evidence>
<dbReference type="EMBL" id="JBEQCT010000007">
    <property type="protein sequence ID" value="MFM2486301.1"/>
    <property type="molecule type" value="Genomic_DNA"/>
</dbReference>
<feature type="domain" description="BFD-like [2Fe-2S]-binding" evidence="10">
    <location>
        <begin position="3"/>
        <end position="51"/>
    </location>
</feature>
<comment type="cofactor">
    <cofactor evidence="7">
        <name>[2Fe-2S] cluster</name>
        <dbReference type="ChEBI" id="CHEBI:190135"/>
    </cofactor>
</comment>
<dbReference type="RefSeq" id="WP_408624586.1">
    <property type="nucleotide sequence ID" value="NZ_JBEQCT010000007.1"/>
</dbReference>
<dbReference type="Proteomes" id="UP001629953">
    <property type="component" value="Unassembled WGS sequence"/>
</dbReference>
<sequence>MFICLCQGITDSQIRQAVRDGNMTLAEVRQKLPVATQCGRCTQSVKDVINEELAQSADFYEVA</sequence>
<evidence type="ECO:0000256" key="5">
    <source>
        <dbReference type="ARBA" id="ARBA00023004"/>
    </source>
</evidence>
<evidence type="ECO:0000313" key="11">
    <source>
        <dbReference type="EMBL" id="MFM2486301.1"/>
    </source>
</evidence>
<evidence type="ECO:0000313" key="12">
    <source>
        <dbReference type="Proteomes" id="UP001629953"/>
    </source>
</evidence>
<dbReference type="InterPro" id="IPR007419">
    <property type="entry name" value="BFD-like_2Fe2S-bd_dom"/>
</dbReference>
<evidence type="ECO:0000256" key="6">
    <source>
        <dbReference type="ARBA" id="ARBA00023014"/>
    </source>
</evidence>
<gene>
    <name evidence="11" type="ORF">ABUE30_14725</name>
</gene>
<keyword evidence="4" id="KW-0249">Electron transport</keyword>
<dbReference type="CDD" id="cd19945">
    <property type="entry name" value="Fer2_BFD"/>
    <property type="match status" value="1"/>
</dbReference>
<dbReference type="Pfam" id="PF04324">
    <property type="entry name" value="Fer2_BFD"/>
    <property type="match status" value="1"/>
</dbReference>
<accession>A0ABW9G9G7</accession>
<evidence type="ECO:0000256" key="4">
    <source>
        <dbReference type="ARBA" id="ARBA00022982"/>
    </source>
</evidence>
<evidence type="ECO:0000259" key="10">
    <source>
        <dbReference type="Pfam" id="PF04324"/>
    </source>
</evidence>
<keyword evidence="6" id="KW-0411">Iron-sulfur</keyword>
<protein>
    <recommendedName>
        <fullName evidence="8">Bacterioferritin-associated ferredoxin</fullName>
    </recommendedName>
</protein>
<keyword evidence="2" id="KW-0001">2Fe-2S</keyword>
<evidence type="ECO:0000256" key="8">
    <source>
        <dbReference type="ARBA" id="ARBA00039386"/>
    </source>
</evidence>
<evidence type="ECO:0000256" key="7">
    <source>
        <dbReference type="ARBA" id="ARBA00034078"/>
    </source>
</evidence>
<dbReference type="PANTHER" id="PTHR37424">
    <property type="entry name" value="BACTERIOFERRITIN-ASSOCIATED FERREDOXIN"/>
    <property type="match status" value="1"/>
</dbReference>
<comment type="similarity">
    <text evidence="9">Belongs to the Bfd family.</text>
</comment>
<name>A0ABW9G9G7_9GAMM</name>
<keyword evidence="3" id="KW-0479">Metal-binding</keyword>
<evidence type="ECO:0000256" key="3">
    <source>
        <dbReference type="ARBA" id="ARBA00022723"/>
    </source>
</evidence>
<proteinExistence type="inferred from homology"/>
<dbReference type="PANTHER" id="PTHR37424:SF1">
    <property type="entry name" value="BACTERIOFERRITIN-ASSOCIATED FERREDOXIN"/>
    <property type="match status" value="1"/>
</dbReference>
<dbReference type="InterPro" id="IPR041854">
    <property type="entry name" value="BFD-like_2Fe2S-bd_dom_sf"/>
</dbReference>
<comment type="caution">
    <text evidence="11">The sequence shown here is derived from an EMBL/GenBank/DDBJ whole genome shotgun (WGS) entry which is preliminary data.</text>
</comment>